<comment type="caution">
    <text evidence="2">The sequence shown here is derived from an EMBL/GenBank/DDBJ whole genome shotgun (WGS) entry which is preliminary data.</text>
</comment>
<keyword evidence="1" id="KW-0812">Transmembrane</keyword>
<organism evidence="2 3">
    <name type="scientific">Novosphingobium tardum</name>
    <dbReference type="NCBI Taxonomy" id="1538021"/>
    <lineage>
        <taxon>Bacteria</taxon>
        <taxon>Pseudomonadati</taxon>
        <taxon>Pseudomonadota</taxon>
        <taxon>Alphaproteobacteria</taxon>
        <taxon>Sphingomonadales</taxon>
        <taxon>Sphingomonadaceae</taxon>
        <taxon>Novosphingobium</taxon>
    </lineage>
</organism>
<name>A0ABV8RMX9_9SPHN</name>
<evidence type="ECO:0000313" key="2">
    <source>
        <dbReference type="EMBL" id="MFC4294059.1"/>
    </source>
</evidence>
<dbReference type="RefSeq" id="WP_379537528.1">
    <property type="nucleotide sequence ID" value="NZ_JBHSDR010000003.1"/>
</dbReference>
<evidence type="ECO:0000313" key="3">
    <source>
        <dbReference type="Proteomes" id="UP001595828"/>
    </source>
</evidence>
<feature type="transmembrane region" description="Helical" evidence="1">
    <location>
        <begin position="178"/>
        <end position="201"/>
    </location>
</feature>
<gene>
    <name evidence="2" type="ORF">ACFO0A_03180</name>
</gene>
<keyword evidence="3" id="KW-1185">Reference proteome</keyword>
<feature type="transmembrane region" description="Helical" evidence="1">
    <location>
        <begin position="105"/>
        <end position="126"/>
    </location>
</feature>
<keyword evidence="1" id="KW-0472">Membrane</keyword>
<dbReference type="EMBL" id="JBHSDR010000003">
    <property type="protein sequence ID" value="MFC4294059.1"/>
    <property type="molecule type" value="Genomic_DNA"/>
</dbReference>
<dbReference type="Proteomes" id="UP001595828">
    <property type="component" value="Unassembled WGS sequence"/>
</dbReference>
<feature type="transmembrane region" description="Helical" evidence="1">
    <location>
        <begin position="262"/>
        <end position="283"/>
    </location>
</feature>
<feature type="transmembrane region" description="Helical" evidence="1">
    <location>
        <begin position="28"/>
        <end position="48"/>
    </location>
</feature>
<keyword evidence="1" id="KW-1133">Transmembrane helix</keyword>
<reference evidence="3" key="1">
    <citation type="journal article" date="2019" name="Int. J. Syst. Evol. Microbiol.">
        <title>The Global Catalogue of Microorganisms (GCM) 10K type strain sequencing project: providing services to taxonomists for standard genome sequencing and annotation.</title>
        <authorList>
            <consortium name="The Broad Institute Genomics Platform"/>
            <consortium name="The Broad Institute Genome Sequencing Center for Infectious Disease"/>
            <person name="Wu L."/>
            <person name="Ma J."/>
        </authorList>
    </citation>
    <scope>NUCLEOTIDE SEQUENCE [LARGE SCALE GENOMIC DNA]</scope>
    <source>
        <strain evidence="3">CGMCC 1.12989</strain>
    </source>
</reference>
<sequence length="493" mass="53566">MSDNTSIPTIGIAAPRGNALAGFGELPVWLALAGMALLPFLVTSFPSLTDYPSHLARWHVMLDLDDSPFLHKFYDFHWHLVGNLGTDLLALPLGRIFGVELAGQIIAGSIVPLTLVALFLVARAIYGQIPAPAYLAVNFVWAAPFSLGFLNYTLSIALALFAFAAWVTREGRDSRAPLMALAACGIWLCHSGGWGALVLMVGGYELARTGNPIIAGLRALPTLAPLPLVLDKTVQVAGHAPLTTWNYKLTALAYCLTGRFKLLDAVCLALLLLLAAVLIARGIVRIDLRLGIPAALVFMAAMVLPRSFGGGDLADVRLFPVAGLLFFLSLRAEGMDWLRQAAIALFAARMAIVASGWHDDGELRERQVAALEEVEPGSRVLNFVLSNGSLYDMPSNSHLSGYAVIRRDALTNSNFAIPGVHMLSVRAPYTEWVDPSQFRRRNRKLNAMNMQVLPVTADYVWYMGKARALLPKRATIVYRDSESLLARIAPREG</sequence>
<accession>A0ABV8RMX9</accession>
<proteinExistence type="predicted"/>
<feature type="transmembrane region" description="Helical" evidence="1">
    <location>
        <begin position="290"/>
        <end position="308"/>
    </location>
</feature>
<feature type="transmembrane region" description="Helical" evidence="1">
    <location>
        <begin position="146"/>
        <end position="166"/>
    </location>
</feature>
<protein>
    <submittedName>
        <fullName evidence="2">Uncharacterized protein</fullName>
    </submittedName>
</protein>
<evidence type="ECO:0000256" key="1">
    <source>
        <dbReference type="SAM" id="Phobius"/>
    </source>
</evidence>